<reference evidence="1" key="5">
    <citation type="journal article" date="2021" name="G3 (Bethesda)">
        <title>Aegilops tauschii genome assembly Aet v5.0 features greater sequence contiguity and improved annotation.</title>
        <authorList>
            <person name="Wang L."/>
            <person name="Zhu T."/>
            <person name="Rodriguez J.C."/>
            <person name="Deal K.R."/>
            <person name="Dubcovsky J."/>
            <person name="McGuire P.E."/>
            <person name="Lux T."/>
            <person name="Spannagl M."/>
            <person name="Mayer K.F.X."/>
            <person name="Baldrich P."/>
            <person name="Meyers B.C."/>
            <person name="Huo N."/>
            <person name="Gu Y.Q."/>
            <person name="Zhou H."/>
            <person name="Devos K.M."/>
            <person name="Bennetzen J.L."/>
            <person name="Unver T."/>
            <person name="Budak H."/>
            <person name="Gulick P.J."/>
            <person name="Galiba G."/>
            <person name="Kalapos B."/>
            <person name="Nelson D.R."/>
            <person name="Li P."/>
            <person name="You F.M."/>
            <person name="Luo M.C."/>
            <person name="Dvorak J."/>
        </authorList>
    </citation>
    <scope>NUCLEOTIDE SEQUENCE [LARGE SCALE GENOMIC DNA]</scope>
    <source>
        <strain evidence="1">cv. AL8/78</strain>
    </source>
</reference>
<dbReference type="Proteomes" id="UP000015105">
    <property type="component" value="Chromosome 7D"/>
</dbReference>
<evidence type="ECO:0000313" key="1">
    <source>
        <dbReference type="EnsemblPlants" id="AET7Gv20769300.1"/>
    </source>
</evidence>
<name>A0A453RZT2_AEGTS</name>
<accession>A0A453RZT2</accession>
<reference evidence="1" key="4">
    <citation type="submission" date="2019-03" db="UniProtKB">
        <authorList>
            <consortium name="EnsemblPlants"/>
        </authorList>
    </citation>
    <scope>IDENTIFICATION</scope>
</reference>
<proteinExistence type="predicted"/>
<organism evidence="1 2">
    <name type="scientific">Aegilops tauschii subsp. strangulata</name>
    <name type="common">Goatgrass</name>
    <dbReference type="NCBI Taxonomy" id="200361"/>
    <lineage>
        <taxon>Eukaryota</taxon>
        <taxon>Viridiplantae</taxon>
        <taxon>Streptophyta</taxon>
        <taxon>Embryophyta</taxon>
        <taxon>Tracheophyta</taxon>
        <taxon>Spermatophyta</taxon>
        <taxon>Magnoliopsida</taxon>
        <taxon>Liliopsida</taxon>
        <taxon>Poales</taxon>
        <taxon>Poaceae</taxon>
        <taxon>BOP clade</taxon>
        <taxon>Pooideae</taxon>
        <taxon>Triticodae</taxon>
        <taxon>Triticeae</taxon>
        <taxon>Triticinae</taxon>
        <taxon>Aegilops</taxon>
    </lineage>
</organism>
<protein>
    <submittedName>
        <fullName evidence="1">Uncharacterized protein</fullName>
    </submittedName>
</protein>
<dbReference type="Gramene" id="AET7Gv20769300.1">
    <property type="protein sequence ID" value="AET7Gv20769300.1"/>
    <property type="gene ID" value="AET7Gv20769300"/>
</dbReference>
<sequence length="79" mass="8770">HDPCLRRGWQHIPLGRSGTSSCEKLKQPKTPMPWDPMAMPASLSLTWGFVVCLLSRWYPSAFSPEAGGMSLQCFKLGCC</sequence>
<evidence type="ECO:0000313" key="2">
    <source>
        <dbReference type="Proteomes" id="UP000015105"/>
    </source>
</evidence>
<reference evidence="2" key="2">
    <citation type="journal article" date="2017" name="Nat. Plants">
        <title>The Aegilops tauschii genome reveals multiple impacts of transposons.</title>
        <authorList>
            <person name="Zhao G."/>
            <person name="Zou C."/>
            <person name="Li K."/>
            <person name="Wang K."/>
            <person name="Li T."/>
            <person name="Gao L."/>
            <person name="Zhang X."/>
            <person name="Wang H."/>
            <person name="Yang Z."/>
            <person name="Liu X."/>
            <person name="Jiang W."/>
            <person name="Mao L."/>
            <person name="Kong X."/>
            <person name="Jiao Y."/>
            <person name="Jia J."/>
        </authorList>
    </citation>
    <scope>NUCLEOTIDE SEQUENCE [LARGE SCALE GENOMIC DNA]</scope>
    <source>
        <strain evidence="2">cv. AL8/78</strain>
    </source>
</reference>
<reference evidence="2" key="1">
    <citation type="journal article" date="2014" name="Science">
        <title>Ancient hybridizations among the ancestral genomes of bread wheat.</title>
        <authorList>
            <consortium name="International Wheat Genome Sequencing Consortium,"/>
            <person name="Marcussen T."/>
            <person name="Sandve S.R."/>
            <person name="Heier L."/>
            <person name="Spannagl M."/>
            <person name="Pfeifer M."/>
            <person name="Jakobsen K.S."/>
            <person name="Wulff B.B."/>
            <person name="Steuernagel B."/>
            <person name="Mayer K.F."/>
            <person name="Olsen O.A."/>
        </authorList>
    </citation>
    <scope>NUCLEOTIDE SEQUENCE [LARGE SCALE GENOMIC DNA]</scope>
    <source>
        <strain evidence="2">cv. AL8/78</strain>
    </source>
</reference>
<dbReference type="AlphaFoldDB" id="A0A453RZT2"/>
<dbReference type="EnsemblPlants" id="AET7Gv20769300.1">
    <property type="protein sequence ID" value="AET7Gv20769300.1"/>
    <property type="gene ID" value="AET7Gv20769300"/>
</dbReference>
<reference evidence="1" key="3">
    <citation type="journal article" date="2017" name="Nature">
        <title>Genome sequence of the progenitor of the wheat D genome Aegilops tauschii.</title>
        <authorList>
            <person name="Luo M.C."/>
            <person name="Gu Y.Q."/>
            <person name="Puiu D."/>
            <person name="Wang H."/>
            <person name="Twardziok S.O."/>
            <person name="Deal K.R."/>
            <person name="Huo N."/>
            <person name="Zhu T."/>
            <person name="Wang L."/>
            <person name="Wang Y."/>
            <person name="McGuire P.E."/>
            <person name="Liu S."/>
            <person name="Long H."/>
            <person name="Ramasamy R.K."/>
            <person name="Rodriguez J.C."/>
            <person name="Van S.L."/>
            <person name="Yuan L."/>
            <person name="Wang Z."/>
            <person name="Xia Z."/>
            <person name="Xiao L."/>
            <person name="Anderson O.D."/>
            <person name="Ouyang S."/>
            <person name="Liang Y."/>
            <person name="Zimin A.V."/>
            <person name="Pertea G."/>
            <person name="Qi P."/>
            <person name="Bennetzen J.L."/>
            <person name="Dai X."/>
            <person name="Dawson M.W."/>
            <person name="Muller H.G."/>
            <person name="Kugler K."/>
            <person name="Rivarola-Duarte L."/>
            <person name="Spannagl M."/>
            <person name="Mayer K.F.X."/>
            <person name="Lu F.H."/>
            <person name="Bevan M.W."/>
            <person name="Leroy P."/>
            <person name="Li P."/>
            <person name="You F.M."/>
            <person name="Sun Q."/>
            <person name="Liu Z."/>
            <person name="Lyons E."/>
            <person name="Wicker T."/>
            <person name="Salzberg S.L."/>
            <person name="Devos K.M."/>
            <person name="Dvorak J."/>
        </authorList>
    </citation>
    <scope>NUCLEOTIDE SEQUENCE [LARGE SCALE GENOMIC DNA]</scope>
    <source>
        <strain evidence="1">cv. AL8/78</strain>
    </source>
</reference>
<keyword evidence="2" id="KW-1185">Reference proteome</keyword>